<organism evidence="1 2">
    <name type="scientific">Staphylococcus shinii</name>
    <dbReference type="NCBI Taxonomy" id="2912228"/>
    <lineage>
        <taxon>Bacteria</taxon>
        <taxon>Bacillati</taxon>
        <taxon>Bacillota</taxon>
        <taxon>Bacilli</taxon>
        <taxon>Bacillales</taxon>
        <taxon>Staphylococcaceae</taxon>
        <taxon>Staphylococcus</taxon>
    </lineage>
</organism>
<accession>A0A418IBM2</accession>
<proteinExistence type="predicted"/>
<dbReference type="Proteomes" id="UP000286317">
    <property type="component" value="Unassembled WGS sequence"/>
</dbReference>
<gene>
    <name evidence="1" type="ORF">BU112_14315</name>
</gene>
<sequence length="69" mass="7847">MGLDVIKHYLNNDKNNGVFLYIHDNYKSGSITVSQIDETLSNENILVVTAPFEKAVNLNYVTLIEPYEN</sequence>
<evidence type="ECO:0000313" key="2">
    <source>
        <dbReference type="Proteomes" id="UP000286317"/>
    </source>
</evidence>
<dbReference type="EMBL" id="QXUF01000188">
    <property type="protein sequence ID" value="RIM96439.1"/>
    <property type="molecule type" value="Genomic_DNA"/>
</dbReference>
<reference evidence="1 2" key="1">
    <citation type="journal article" date="2016" name="Front. Microbiol.">
        <title>Comprehensive Phylogenetic Analysis of Bovine Non-aureus Staphylococci Species Based on Whole-Genome Sequencing.</title>
        <authorList>
            <person name="Naushad S."/>
            <person name="Barkema H.W."/>
            <person name="Luby C."/>
            <person name="Condas L.A."/>
            <person name="Nobrega D.B."/>
            <person name="Carson D.A."/>
            <person name="De Buck J."/>
        </authorList>
    </citation>
    <scope>NUCLEOTIDE SEQUENCE [LARGE SCALE GENOMIC DNA]</scope>
    <source>
        <strain evidence="1 2">SNUC 4554</strain>
    </source>
</reference>
<dbReference type="RefSeq" id="WP_119605384.1">
    <property type="nucleotide sequence ID" value="NZ_JAGEVL010000007.1"/>
</dbReference>
<dbReference type="GeneID" id="79052237"/>
<comment type="caution">
    <text evidence="1">The sequence shown here is derived from an EMBL/GenBank/DDBJ whole genome shotgun (WGS) entry which is preliminary data.</text>
</comment>
<protein>
    <submittedName>
        <fullName evidence="1">Uncharacterized protein</fullName>
    </submittedName>
</protein>
<evidence type="ECO:0000313" key="1">
    <source>
        <dbReference type="EMBL" id="RIM96439.1"/>
    </source>
</evidence>
<keyword evidence="2" id="KW-1185">Reference proteome</keyword>
<dbReference type="AlphaFoldDB" id="A0A418IBM2"/>
<dbReference type="OrthoDB" id="2406339at2"/>
<name>A0A418IBM2_9STAP</name>